<evidence type="ECO:0000313" key="3">
    <source>
        <dbReference type="EMBL" id="KAB2809279.1"/>
    </source>
</evidence>
<accession>A0A7J5DVN1</accession>
<name>A0A7J5DVN1_NOCSI</name>
<evidence type="ECO:0008006" key="5">
    <source>
        <dbReference type="Google" id="ProtNLM"/>
    </source>
</evidence>
<dbReference type="RefSeq" id="WP_151581483.1">
    <property type="nucleotide sequence ID" value="NZ_WBVM01000002.1"/>
</dbReference>
<dbReference type="Gene3D" id="3.30.1450.10">
    <property type="match status" value="1"/>
</dbReference>
<gene>
    <name evidence="3" type="ORF">F9L07_19755</name>
</gene>
<proteinExistence type="predicted"/>
<comment type="caution">
    <text evidence="3">The sequence shown here is derived from an EMBL/GenBank/DDBJ whole genome shotgun (WGS) entry which is preliminary data.</text>
</comment>
<reference evidence="3 4" key="1">
    <citation type="submission" date="2019-09" db="EMBL/GenBank/DDBJ databases">
        <title>Pimelobacter sp. isolated from Paulinella.</title>
        <authorList>
            <person name="Jeong S.E."/>
        </authorList>
    </citation>
    <scope>NUCLEOTIDE SEQUENCE [LARGE SCALE GENOMIC DNA]</scope>
    <source>
        <strain evidence="3 4">Pch-N</strain>
    </source>
</reference>
<sequence>MNKTLGSVLAAALLASGLQFAAASPADAKPSNKNCVTKREFKKVKTGMSYDSVRRRLGAKGRVTSDASLPDGDSWRTYSYRQCGRTWQRSIIMISFELTPYTVHVPDIECFDGTCYDWGIDETRYRAPYNVSSKAAYWN</sequence>
<dbReference type="AlphaFoldDB" id="A0A7J5DVN1"/>
<evidence type="ECO:0000256" key="1">
    <source>
        <dbReference type="ARBA" id="ARBA00022729"/>
    </source>
</evidence>
<feature type="chain" id="PRO_5039619428" description="Secreted protein" evidence="2">
    <location>
        <begin position="22"/>
        <end position="139"/>
    </location>
</feature>
<protein>
    <recommendedName>
        <fullName evidence="5">Secreted protein</fullName>
    </recommendedName>
</protein>
<dbReference type="InterPro" id="IPR037873">
    <property type="entry name" value="BamE-like"/>
</dbReference>
<evidence type="ECO:0000256" key="2">
    <source>
        <dbReference type="SAM" id="SignalP"/>
    </source>
</evidence>
<organism evidence="3 4">
    <name type="scientific">Nocardioides simplex</name>
    <name type="common">Arthrobacter simplex</name>
    <dbReference type="NCBI Taxonomy" id="2045"/>
    <lineage>
        <taxon>Bacteria</taxon>
        <taxon>Bacillati</taxon>
        <taxon>Actinomycetota</taxon>
        <taxon>Actinomycetes</taxon>
        <taxon>Propionibacteriales</taxon>
        <taxon>Nocardioidaceae</taxon>
        <taxon>Pimelobacter</taxon>
    </lineage>
</organism>
<feature type="signal peptide" evidence="2">
    <location>
        <begin position="1"/>
        <end position="21"/>
    </location>
</feature>
<evidence type="ECO:0000313" key="4">
    <source>
        <dbReference type="Proteomes" id="UP000449906"/>
    </source>
</evidence>
<dbReference type="Proteomes" id="UP000449906">
    <property type="component" value="Unassembled WGS sequence"/>
</dbReference>
<dbReference type="EMBL" id="WBVM01000002">
    <property type="protein sequence ID" value="KAB2809279.1"/>
    <property type="molecule type" value="Genomic_DNA"/>
</dbReference>
<keyword evidence="1 2" id="KW-0732">Signal</keyword>